<proteinExistence type="predicted"/>
<name>A0A6J7WYY8_9CAUD</name>
<sequence length="61" mass="6810">MPNVCPECGEYTICSTCQRLFDEEAWVLALENDIEQQAMDELLRIGEAKIDISSGEDVCLA</sequence>
<gene>
    <name evidence="1" type="ORF">UFOVP128_72</name>
    <name evidence="2" type="ORF">UFOVP243_47</name>
</gene>
<evidence type="ECO:0000313" key="2">
    <source>
        <dbReference type="EMBL" id="CAB5222078.1"/>
    </source>
</evidence>
<evidence type="ECO:0000313" key="1">
    <source>
        <dbReference type="EMBL" id="CAB4131270.1"/>
    </source>
</evidence>
<accession>A0A6J7WYY8</accession>
<reference evidence="2" key="1">
    <citation type="submission" date="2020-05" db="EMBL/GenBank/DDBJ databases">
        <authorList>
            <person name="Chiriac C."/>
            <person name="Salcher M."/>
            <person name="Ghai R."/>
            <person name="Kavagutti S V."/>
        </authorList>
    </citation>
    <scope>NUCLEOTIDE SEQUENCE</scope>
</reference>
<dbReference type="EMBL" id="LR798296">
    <property type="protein sequence ID" value="CAB5222078.1"/>
    <property type="molecule type" value="Genomic_DNA"/>
</dbReference>
<protein>
    <submittedName>
        <fullName evidence="2">Uncharacterized protein</fullName>
    </submittedName>
</protein>
<dbReference type="EMBL" id="LR796239">
    <property type="protein sequence ID" value="CAB4131270.1"/>
    <property type="molecule type" value="Genomic_DNA"/>
</dbReference>
<organism evidence="2">
    <name type="scientific">uncultured Caudovirales phage</name>
    <dbReference type="NCBI Taxonomy" id="2100421"/>
    <lineage>
        <taxon>Viruses</taxon>
        <taxon>Duplodnaviria</taxon>
        <taxon>Heunggongvirae</taxon>
        <taxon>Uroviricota</taxon>
        <taxon>Caudoviricetes</taxon>
        <taxon>Peduoviridae</taxon>
        <taxon>Maltschvirus</taxon>
        <taxon>Maltschvirus maltsch</taxon>
    </lineage>
</organism>